<dbReference type="PANTHER" id="PTHR33121:SF15">
    <property type="entry name" value="BLUE LIGHT- AND TEMPERATURE-REGULATED ANTIREPRESSOR BLUF"/>
    <property type="match status" value="1"/>
</dbReference>
<gene>
    <name evidence="2" type="ORF">A6A05_05180</name>
</gene>
<dbReference type="InterPro" id="IPR001633">
    <property type="entry name" value="EAL_dom"/>
</dbReference>
<name>A0A178M4R0_9PROT</name>
<keyword evidence="3" id="KW-1185">Reference proteome</keyword>
<dbReference type="PROSITE" id="PS50883">
    <property type="entry name" value="EAL"/>
    <property type="match status" value="1"/>
</dbReference>
<dbReference type="OrthoDB" id="7251575at2"/>
<dbReference type="STRING" id="1437059.A6A05_05180"/>
<accession>A0A178M4R0</accession>
<sequence length="547" mass="60421">MADRERDRFVALAFCRADILLELDDEHDVVFAAGATQFLLGLGPDQLRHKSFLDLVAEPDRALAAEMLDAARAQGRIDDVVVRLSGVGTRRPNVAMAGYRVPDFDNHFFLALKVEPALQAERLSETQLKRDDETGLLDEASFASQAAERALAFKRAGGRPQITVIKVENFAEMTTALGTSERREVMNTVGDILAKHSLGGGTAGRISDDSFSYLHRDDVDPEEVSSMISDAAKRLFNGDVKTTGQTLDADGAGLAEHQVAKAIAHTIRRFSEEGHLDKKKSISQVLTGMVSDTIENVAFIRRVVAGRDFDMAFMPICDLRVERIHHFEALTRYRDAKPGTSPYHLFCLAEEVGIVHELDLAVVDTTIRTIGEMVAKRGLMPSVAINLSGQSLSNPRFVEDLRMLLRRSGIQPRKLMFELTESVRIDHLTEVNNVIQSFRNLGFRFCLDDFGSGAASFDYLNALDIDVVKFDGPVIKRAAASQKGSDLLASMARMCASMGVRTAAEMVEDKRMAGRVYQCGVDFGQGYYFGKPEFDPYVFADRFMTGA</sequence>
<dbReference type="Proteomes" id="UP000078543">
    <property type="component" value="Unassembled WGS sequence"/>
</dbReference>
<dbReference type="SUPFAM" id="SSF55785">
    <property type="entry name" value="PYP-like sensor domain (PAS domain)"/>
    <property type="match status" value="1"/>
</dbReference>
<dbReference type="CDD" id="cd01948">
    <property type="entry name" value="EAL"/>
    <property type="match status" value="1"/>
</dbReference>
<dbReference type="InterPro" id="IPR050706">
    <property type="entry name" value="Cyclic-di-GMP_PDE-like"/>
</dbReference>
<protein>
    <recommendedName>
        <fullName evidence="1">EAL domain-containing protein</fullName>
    </recommendedName>
</protein>
<dbReference type="SMART" id="SM00052">
    <property type="entry name" value="EAL"/>
    <property type="match status" value="1"/>
</dbReference>
<dbReference type="InterPro" id="IPR035965">
    <property type="entry name" value="PAS-like_dom_sf"/>
</dbReference>
<evidence type="ECO:0000259" key="1">
    <source>
        <dbReference type="PROSITE" id="PS50883"/>
    </source>
</evidence>
<evidence type="ECO:0000313" key="2">
    <source>
        <dbReference type="EMBL" id="OAN43739.1"/>
    </source>
</evidence>
<organism evidence="2 3">
    <name type="scientific">Magnetospirillum moscoviense</name>
    <dbReference type="NCBI Taxonomy" id="1437059"/>
    <lineage>
        <taxon>Bacteria</taxon>
        <taxon>Pseudomonadati</taxon>
        <taxon>Pseudomonadota</taxon>
        <taxon>Alphaproteobacteria</taxon>
        <taxon>Rhodospirillales</taxon>
        <taxon>Rhodospirillaceae</taxon>
        <taxon>Magnetospirillum</taxon>
    </lineage>
</organism>
<dbReference type="Gene3D" id="3.30.70.270">
    <property type="match status" value="1"/>
</dbReference>
<reference evidence="2 3" key="1">
    <citation type="submission" date="2016-04" db="EMBL/GenBank/DDBJ databases">
        <title>Draft genome sequence of freshwater magnetotactic bacteria Magnetospirillum marisnigri SP-1 and Magnetospirillum moscoviense BB-1.</title>
        <authorList>
            <person name="Koziaeva V."/>
            <person name="Dziuba M.V."/>
            <person name="Ivanov T.M."/>
            <person name="Kuznetsov B."/>
            <person name="Grouzdev D.S."/>
        </authorList>
    </citation>
    <scope>NUCLEOTIDE SEQUENCE [LARGE SCALE GENOMIC DNA]</scope>
    <source>
        <strain evidence="2 3">BB-1</strain>
    </source>
</reference>
<dbReference type="InterPro" id="IPR000014">
    <property type="entry name" value="PAS"/>
</dbReference>
<dbReference type="SUPFAM" id="SSF141868">
    <property type="entry name" value="EAL domain-like"/>
    <property type="match status" value="1"/>
</dbReference>
<dbReference type="Gene3D" id="3.20.20.450">
    <property type="entry name" value="EAL domain"/>
    <property type="match status" value="1"/>
</dbReference>
<dbReference type="AlphaFoldDB" id="A0A178M4R0"/>
<dbReference type="Pfam" id="PF00563">
    <property type="entry name" value="EAL"/>
    <property type="match status" value="1"/>
</dbReference>
<dbReference type="CDD" id="cd00130">
    <property type="entry name" value="PAS"/>
    <property type="match status" value="1"/>
</dbReference>
<comment type="caution">
    <text evidence="2">The sequence shown here is derived from an EMBL/GenBank/DDBJ whole genome shotgun (WGS) entry which is preliminary data.</text>
</comment>
<dbReference type="GO" id="GO:0071111">
    <property type="term" value="F:cyclic-guanylate-specific phosphodiesterase activity"/>
    <property type="evidence" value="ECO:0007669"/>
    <property type="project" value="InterPro"/>
</dbReference>
<feature type="domain" description="EAL" evidence="1">
    <location>
        <begin position="293"/>
        <end position="546"/>
    </location>
</feature>
<dbReference type="RefSeq" id="WP_068504835.1">
    <property type="nucleotide sequence ID" value="NZ_LWQU01000207.1"/>
</dbReference>
<dbReference type="EMBL" id="LWQU01000207">
    <property type="protein sequence ID" value="OAN43739.1"/>
    <property type="molecule type" value="Genomic_DNA"/>
</dbReference>
<dbReference type="PANTHER" id="PTHR33121">
    <property type="entry name" value="CYCLIC DI-GMP PHOSPHODIESTERASE PDEF"/>
    <property type="match status" value="1"/>
</dbReference>
<dbReference type="InterPro" id="IPR043128">
    <property type="entry name" value="Rev_trsase/Diguanyl_cyclase"/>
</dbReference>
<proteinExistence type="predicted"/>
<evidence type="ECO:0000313" key="3">
    <source>
        <dbReference type="Proteomes" id="UP000078543"/>
    </source>
</evidence>
<dbReference type="InterPro" id="IPR035919">
    <property type="entry name" value="EAL_sf"/>
</dbReference>